<dbReference type="EMBL" id="FR845719">
    <property type="protein sequence ID" value="CCA55305.1"/>
    <property type="molecule type" value="Genomic_DNA"/>
</dbReference>
<evidence type="ECO:0000313" key="1">
    <source>
        <dbReference type="EMBL" id="CCA55305.1"/>
    </source>
</evidence>
<dbReference type="eggNOG" id="ENOG5031IU9">
    <property type="taxonomic scope" value="Bacteria"/>
</dbReference>
<proteinExistence type="predicted"/>
<accession>F2RKR6</accession>
<dbReference type="AlphaFoldDB" id="F2RKR6"/>
<protein>
    <submittedName>
        <fullName evidence="1">Uncharacterized protein</fullName>
    </submittedName>
</protein>
<dbReference type="Proteomes" id="UP000006854">
    <property type="component" value="Chromosome"/>
</dbReference>
<keyword evidence="2" id="KW-1185">Reference proteome</keyword>
<dbReference type="PATRIC" id="fig|953739.5.peg.4175"/>
<gene>
    <name evidence="1" type="ordered locus">SVEN_2018</name>
</gene>
<dbReference type="HOGENOM" id="CLU_1260835_0_0_11"/>
<sequence>MPIRPEEMDVETHAEDPYPDVTAAGGLVAALRQTAEARGRDIGLSPYVTEAVGMESRRGYLSVDTASGERLFRLRTSIPDFGWYIGGTDDLGTLVDAIAAWREDVPLDALKARFDFLDLDEFTRALASGEPTSSQWAHLLSSEYYRPQRNLLRRLHADEVLRNAFPTMTHRAVRLRVDPMDYTSRQALVEETDEGRYSTVTVGAPGATWTEVPDEQLIAYLRTALHENRLQCEKRR</sequence>
<reference evidence="1 2" key="1">
    <citation type="journal article" date="2011" name="BMC Genomics">
        <title>Genome-wide analysis of the role of GlnR in Streptomyces venezuelae provides new insights into global nitrogen regulation in actinomycetes.</title>
        <authorList>
            <person name="Pullan S.T."/>
            <person name="Bibb M.J."/>
            <person name="Merrick M."/>
        </authorList>
    </citation>
    <scope>NUCLEOTIDE SEQUENCE [LARGE SCALE GENOMIC DNA]</scope>
    <source>
        <strain evidence="1">ATCC 10712</strain>
    </source>
</reference>
<evidence type="ECO:0000313" key="2">
    <source>
        <dbReference type="Proteomes" id="UP000006854"/>
    </source>
</evidence>
<name>F2RKR6_STRVP</name>
<dbReference type="STRING" id="953739.SVEN_2018"/>
<organism evidence="1 2">
    <name type="scientific">Streptomyces venezuelae (strain ATCC 10712 / CBS 650.69 / DSM 40230 / JCM 4526 / NBRC 13096 / PD 04745)</name>
    <dbReference type="NCBI Taxonomy" id="953739"/>
    <lineage>
        <taxon>Bacteria</taxon>
        <taxon>Bacillati</taxon>
        <taxon>Actinomycetota</taxon>
        <taxon>Actinomycetes</taxon>
        <taxon>Kitasatosporales</taxon>
        <taxon>Streptomycetaceae</taxon>
        <taxon>Streptomyces</taxon>
    </lineage>
</organism>
<dbReference type="KEGG" id="sve:SVEN_2018"/>